<dbReference type="STRING" id="380704.G3YB59"/>
<dbReference type="PANTHER" id="PTHR13774:SF32">
    <property type="entry name" value="ANTISENSE-ENHANCING SEQUENCE 1"/>
    <property type="match status" value="1"/>
</dbReference>
<dbReference type="EMBL" id="ACJE01000019">
    <property type="protein sequence ID" value="EHA19925.1"/>
    <property type="molecule type" value="Genomic_DNA"/>
</dbReference>
<dbReference type="OrthoDB" id="75169at2759"/>
<accession>G3YB59</accession>
<dbReference type="InterPro" id="IPR003719">
    <property type="entry name" value="Phenazine_PhzF-like"/>
</dbReference>
<dbReference type="Pfam" id="PF02567">
    <property type="entry name" value="PhzC-PhzF"/>
    <property type="match status" value="1"/>
</dbReference>
<name>G3YB59_ASPNA</name>
<feature type="active site" evidence="1">
    <location>
        <position position="50"/>
    </location>
</feature>
<dbReference type="HOGENOM" id="CLU_048756_1_0_1"/>
<protein>
    <submittedName>
        <fullName evidence="2">Uncharacterized protein</fullName>
    </submittedName>
</protein>
<dbReference type="GO" id="GO:0016853">
    <property type="term" value="F:isomerase activity"/>
    <property type="evidence" value="ECO:0007669"/>
    <property type="project" value="TreeGrafter"/>
</dbReference>
<evidence type="ECO:0000313" key="3">
    <source>
        <dbReference type="Proteomes" id="UP000009038"/>
    </source>
</evidence>
<proteinExistence type="predicted"/>
<comment type="caution">
    <text evidence="2">The sequence shown here is derived from an EMBL/GenBank/DDBJ whole genome shotgun (WGS) entry which is preliminary data.</text>
</comment>
<organism evidence="2 3">
    <name type="scientific">Aspergillus niger (strain ATCC 1015 / CBS 113.46 / FGSC A1144 / LSHB Ac4 / NCTC 3858a / NRRL 328 / USDA 3528.7)</name>
    <dbReference type="NCBI Taxonomy" id="380704"/>
    <lineage>
        <taxon>Eukaryota</taxon>
        <taxon>Fungi</taxon>
        <taxon>Dikarya</taxon>
        <taxon>Ascomycota</taxon>
        <taxon>Pezizomycotina</taxon>
        <taxon>Eurotiomycetes</taxon>
        <taxon>Eurotiomycetidae</taxon>
        <taxon>Eurotiales</taxon>
        <taxon>Aspergillaceae</taxon>
        <taxon>Aspergillus</taxon>
        <taxon>Aspergillus subgen. Circumdati</taxon>
    </lineage>
</organism>
<reference evidence="2 3" key="1">
    <citation type="journal article" date="2011" name="Genome Res.">
        <title>Comparative genomics of citric-acid-producing Aspergillus niger ATCC 1015 versus enzyme-producing CBS 513.88.</title>
        <authorList>
            <person name="Andersen M.R."/>
            <person name="Salazar M.P."/>
            <person name="Schaap P.J."/>
            <person name="van de Vondervoort P.J."/>
            <person name="Culley D."/>
            <person name="Thykaer J."/>
            <person name="Frisvad J.C."/>
            <person name="Nielsen K.F."/>
            <person name="Albang R."/>
            <person name="Albermann K."/>
            <person name="Berka R.M."/>
            <person name="Braus G.H."/>
            <person name="Braus-Stromeyer S.A."/>
            <person name="Corrochano L.M."/>
            <person name="Dai Z."/>
            <person name="van Dijck P.W."/>
            <person name="Hofmann G."/>
            <person name="Lasure L.L."/>
            <person name="Magnuson J.K."/>
            <person name="Menke H."/>
            <person name="Meijer M."/>
            <person name="Meijer S.L."/>
            <person name="Nielsen J.B."/>
            <person name="Nielsen M.L."/>
            <person name="van Ooyen A.J."/>
            <person name="Pel H.J."/>
            <person name="Poulsen L."/>
            <person name="Samson R.A."/>
            <person name="Stam H."/>
            <person name="Tsang A."/>
            <person name="van den Brink J.M."/>
            <person name="Atkins A."/>
            <person name="Aerts A."/>
            <person name="Shapiro H."/>
            <person name="Pangilinan J."/>
            <person name="Salamov A."/>
            <person name="Lou Y."/>
            <person name="Lindquist E."/>
            <person name="Lucas S."/>
            <person name="Grimwood J."/>
            <person name="Grigoriev I.V."/>
            <person name="Kubicek C.P."/>
            <person name="Martinez D."/>
            <person name="van Peij N.N."/>
            <person name="Roubos J.A."/>
            <person name="Nielsen J."/>
            <person name="Baker S.E."/>
        </authorList>
    </citation>
    <scope>NUCLEOTIDE SEQUENCE [LARGE SCALE GENOMIC DNA]</scope>
    <source>
        <strain evidence="3">ATCC 1015 / CBS 113.46 / FGSC A1144 / LSHB Ac4 / NCTC 3858a / NRRL 328 / USDA 3528.7</strain>
    </source>
</reference>
<evidence type="ECO:0000256" key="1">
    <source>
        <dbReference type="PIRSR" id="PIRSR016184-1"/>
    </source>
</evidence>
<evidence type="ECO:0000313" key="2">
    <source>
        <dbReference type="EMBL" id="EHA19925.1"/>
    </source>
</evidence>
<dbReference type="PANTHER" id="PTHR13774">
    <property type="entry name" value="PHENAZINE BIOSYNTHESIS PROTEIN"/>
    <property type="match status" value="1"/>
</dbReference>
<dbReference type="NCBIfam" id="TIGR00654">
    <property type="entry name" value="PhzF_family"/>
    <property type="match status" value="1"/>
</dbReference>
<sequence>MFLSYALMDVFTTTPFSGNPLAIVRVPATYKSSLSHETKQKIAVEFNLSETIFLYEPSEDCQDNADSLAIDTFTPKCEIPFAGHATIGTATYIFQNYPGLLKNLVTKAGHIPISQDMETGLVGAGLPIDFYMHQERIPASSPLVSDPSPAVSIAKGLSFVLAELRDVKSLQSVSGGFLEDCVNPTMLDDGWNVGLIGTKYFVDLGKDEQVCRQLRTRMFVSWEDPGTGSASTALACFLALREPTEGSGPFHYHIIQGVEMGRRNDIYVRVSRTKDGTGLGEVLLQDAAVLVGEGRIAV</sequence>
<dbReference type="SUPFAM" id="SSF54506">
    <property type="entry name" value="Diaminopimelate epimerase-like"/>
    <property type="match status" value="1"/>
</dbReference>
<dbReference type="Gene3D" id="3.10.310.10">
    <property type="entry name" value="Diaminopimelate Epimerase, Chain A, domain 1"/>
    <property type="match status" value="2"/>
</dbReference>
<dbReference type="AlphaFoldDB" id="G3YB59"/>
<dbReference type="Proteomes" id="UP000009038">
    <property type="component" value="Unassembled WGS sequence"/>
</dbReference>
<dbReference type="GO" id="GO:0005737">
    <property type="term" value="C:cytoplasm"/>
    <property type="evidence" value="ECO:0007669"/>
    <property type="project" value="TreeGrafter"/>
</dbReference>
<dbReference type="PIRSF" id="PIRSF016184">
    <property type="entry name" value="PhzC_PhzF"/>
    <property type="match status" value="1"/>
</dbReference>
<gene>
    <name evidence="2" type="ORF">ASPNIDRAFT_179172</name>
</gene>
<dbReference type="VEuPathDB" id="FungiDB:ASPNIDRAFT2_179172"/>